<dbReference type="SUPFAM" id="SSF50129">
    <property type="entry name" value="GroES-like"/>
    <property type="match status" value="1"/>
</dbReference>
<dbReference type="KEGG" id="stsi:A4E84_36575"/>
<dbReference type="InterPro" id="IPR013154">
    <property type="entry name" value="ADH-like_N"/>
</dbReference>
<keyword evidence="9" id="KW-1185">Reference proteome</keyword>
<dbReference type="GO" id="GO:0008270">
    <property type="term" value="F:zinc ion binding"/>
    <property type="evidence" value="ECO:0007669"/>
    <property type="project" value="InterPro"/>
</dbReference>
<dbReference type="InterPro" id="IPR011032">
    <property type="entry name" value="GroES-like_sf"/>
</dbReference>
<dbReference type="Pfam" id="PF00107">
    <property type="entry name" value="ADH_zinc_N"/>
    <property type="match status" value="1"/>
</dbReference>
<dbReference type="SUPFAM" id="SSF51735">
    <property type="entry name" value="NAD(P)-binding Rossmann-fold domains"/>
    <property type="match status" value="1"/>
</dbReference>
<dbReference type="EMBL" id="CP015098">
    <property type="protein sequence ID" value="AMW14517.1"/>
    <property type="molecule type" value="Genomic_DNA"/>
</dbReference>
<evidence type="ECO:0000256" key="4">
    <source>
        <dbReference type="ARBA" id="ARBA00022833"/>
    </source>
</evidence>
<accession>A0A143CAP3</accession>
<dbReference type="Gene3D" id="3.90.180.10">
    <property type="entry name" value="Medium-chain alcohol dehydrogenases, catalytic domain"/>
    <property type="match status" value="1"/>
</dbReference>
<dbReference type="InterPro" id="IPR036291">
    <property type="entry name" value="NAD(P)-bd_dom_sf"/>
</dbReference>
<sequence>MTLMRAARLHLPTHTLTIEEVPRPTPGPGHVLIEVAAAGVCMSDVHLIDGTLGRPPHLQGDTVTVGHEVSGTIVELGDGVTQFTLGQRVVLQAGDIRGGQMHTRGVDFDGGWAEYALASVESVFPLPDSLPFEQAAIIPDAVSTPWDAIVRTAAVRPGEAAGVWGVGGLGAHAVQLLRAVGAFPIIAVDPLAAARGRALDLGADLALDSGDPTFREQVLSVTKGRALNAAFDFAGVTPVHEQALSVLAPEGRLILAGLSGRPLVVNDSTMFSYLKHEIRGHFGTKLDAVPQLVDLVGGGRLDFSRSITDVLPLEKASVAVERLHTKEGNPLRLILKP</sequence>
<protein>
    <submittedName>
        <fullName evidence="8">Zinc-binding dehydrogenase</fullName>
    </submittedName>
</protein>
<evidence type="ECO:0000256" key="6">
    <source>
        <dbReference type="RuleBase" id="RU361277"/>
    </source>
</evidence>
<comment type="cofactor">
    <cofactor evidence="1 6">
        <name>Zn(2+)</name>
        <dbReference type="ChEBI" id="CHEBI:29105"/>
    </cofactor>
</comment>
<dbReference type="STRING" id="1783515.A4E84_36575"/>
<dbReference type="Proteomes" id="UP000076096">
    <property type="component" value="Chromosome"/>
</dbReference>
<evidence type="ECO:0000259" key="7">
    <source>
        <dbReference type="SMART" id="SM00829"/>
    </source>
</evidence>
<feature type="domain" description="Enoyl reductase (ER)" evidence="7">
    <location>
        <begin position="13"/>
        <end position="335"/>
    </location>
</feature>
<dbReference type="InterPro" id="IPR013149">
    <property type="entry name" value="ADH-like_C"/>
</dbReference>
<dbReference type="InterPro" id="IPR002328">
    <property type="entry name" value="ADH_Zn_CS"/>
</dbReference>
<dbReference type="Pfam" id="PF08240">
    <property type="entry name" value="ADH_N"/>
    <property type="match status" value="1"/>
</dbReference>
<evidence type="ECO:0000256" key="3">
    <source>
        <dbReference type="ARBA" id="ARBA00022723"/>
    </source>
</evidence>
<evidence type="ECO:0000256" key="1">
    <source>
        <dbReference type="ARBA" id="ARBA00001947"/>
    </source>
</evidence>
<name>A0A143CAP3_9ACTN</name>
<evidence type="ECO:0000313" key="8">
    <source>
        <dbReference type="EMBL" id="AMW14517.1"/>
    </source>
</evidence>
<dbReference type="CDD" id="cd08254">
    <property type="entry name" value="hydroxyacyl_CoA_DH"/>
    <property type="match status" value="1"/>
</dbReference>
<keyword evidence="5" id="KW-0560">Oxidoreductase</keyword>
<dbReference type="PROSITE" id="PS00059">
    <property type="entry name" value="ADH_ZINC"/>
    <property type="match status" value="1"/>
</dbReference>
<evidence type="ECO:0000313" key="9">
    <source>
        <dbReference type="Proteomes" id="UP000076096"/>
    </source>
</evidence>
<dbReference type="SMART" id="SM00829">
    <property type="entry name" value="PKS_ER"/>
    <property type="match status" value="1"/>
</dbReference>
<keyword evidence="3 6" id="KW-0479">Metal-binding</keyword>
<dbReference type="PANTHER" id="PTHR43350:SF17">
    <property type="entry name" value="NAD-DEPENDENT ALCOHOL DEHYDROGENASE"/>
    <property type="match status" value="1"/>
</dbReference>
<proteinExistence type="inferred from homology"/>
<dbReference type="PANTHER" id="PTHR43350">
    <property type="entry name" value="NAD-DEPENDENT ALCOHOL DEHYDROGENASE"/>
    <property type="match status" value="1"/>
</dbReference>
<evidence type="ECO:0000256" key="2">
    <source>
        <dbReference type="ARBA" id="ARBA00008072"/>
    </source>
</evidence>
<evidence type="ECO:0000256" key="5">
    <source>
        <dbReference type="ARBA" id="ARBA00023002"/>
    </source>
</evidence>
<dbReference type="AlphaFoldDB" id="A0A143CAP3"/>
<dbReference type="RefSeq" id="WP_062930658.1">
    <property type="nucleotide sequence ID" value="NZ_CP015098.1"/>
</dbReference>
<keyword evidence="4 6" id="KW-0862">Zinc</keyword>
<comment type="similarity">
    <text evidence="2 6">Belongs to the zinc-containing alcohol dehydrogenase family.</text>
</comment>
<reference evidence="9" key="1">
    <citation type="submission" date="2016-04" db="EMBL/GenBank/DDBJ databases">
        <authorList>
            <person name="Zhang B."/>
        </authorList>
    </citation>
    <scope>NUCLEOTIDE SEQUENCE [LARGE SCALE GENOMIC DNA]</scope>
    <source>
        <strain evidence="9">S10</strain>
    </source>
</reference>
<gene>
    <name evidence="8" type="ORF">A4E84_36575</name>
</gene>
<organism evidence="8 9">
    <name type="scientific">Streptomyces qaidamensis</name>
    <dbReference type="NCBI Taxonomy" id="1783515"/>
    <lineage>
        <taxon>Bacteria</taxon>
        <taxon>Bacillati</taxon>
        <taxon>Actinomycetota</taxon>
        <taxon>Actinomycetes</taxon>
        <taxon>Kitasatosporales</taxon>
        <taxon>Streptomycetaceae</taxon>
        <taxon>Streptomyces</taxon>
        <taxon>Streptomyces aurantiacus group</taxon>
    </lineage>
</organism>
<dbReference type="GO" id="GO:0016491">
    <property type="term" value="F:oxidoreductase activity"/>
    <property type="evidence" value="ECO:0007669"/>
    <property type="project" value="UniProtKB-KW"/>
</dbReference>
<dbReference type="InterPro" id="IPR020843">
    <property type="entry name" value="ER"/>
</dbReference>